<dbReference type="EMBL" id="GCKF01035309">
    <property type="protein sequence ID" value="JAG96992.1"/>
    <property type="molecule type" value="Transcribed_RNA"/>
</dbReference>
<dbReference type="Pfam" id="PF00536">
    <property type="entry name" value="SAM_1"/>
    <property type="match status" value="1"/>
</dbReference>
<keyword evidence="1" id="KW-0677">Repeat</keyword>
<feature type="region of interest" description="Disordered" evidence="2">
    <location>
        <begin position="1"/>
        <end position="115"/>
    </location>
</feature>
<feature type="compositionally biased region" description="Polar residues" evidence="2">
    <location>
        <begin position="102"/>
        <end position="114"/>
    </location>
</feature>
<dbReference type="SMART" id="SM00454">
    <property type="entry name" value="SAM"/>
    <property type="match status" value="1"/>
</dbReference>
<dbReference type="InterPro" id="IPR001660">
    <property type="entry name" value="SAM"/>
</dbReference>
<dbReference type="EMBL" id="GCKF01035310">
    <property type="protein sequence ID" value="JAG96991.1"/>
    <property type="molecule type" value="Transcribed_RNA"/>
</dbReference>
<dbReference type="FunFam" id="1.10.150.50:FF:000077">
    <property type="entry name" value="DDHD domain-containing 2"/>
    <property type="match status" value="1"/>
</dbReference>
<evidence type="ECO:0000259" key="3">
    <source>
        <dbReference type="PROSITE" id="PS50105"/>
    </source>
</evidence>
<evidence type="ECO:0000256" key="2">
    <source>
        <dbReference type="SAM" id="MobiDB-lite"/>
    </source>
</evidence>
<evidence type="ECO:0000256" key="1">
    <source>
        <dbReference type="ARBA" id="ARBA00022737"/>
    </source>
</evidence>
<feature type="compositionally biased region" description="Basic and acidic residues" evidence="2">
    <location>
        <begin position="40"/>
        <end position="50"/>
    </location>
</feature>
<dbReference type="PROSITE" id="PS50105">
    <property type="entry name" value="SAM_DOMAIN"/>
    <property type="match status" value="1"/>
</dbReference>
<dbReference type="InterPro" id="IPR013761">
    <property type="entry name" value="SAM/pointed_sf"/>
</dbReference>
<feature type="compositionally biased region" description="Gly residues" evidence="2">
    <location>
        <begin position="21"/>
        <end position="32"/>
    </location>
</feature>
<dbReference type="PANTHER" id="PTHR10627:SF74">
    <property type="entry name" value="OS08G0526500 PROTEIN"/>
    <property type="match status" value="1"/>
</dbReference>
<feature type="compositionally biased region" description="Basic residues" evidence="2">
    <location>
        <begin position="75"/>
        <end position="84"/>
    </location>
</feature>
<proteinExistence type="predicted"/>
<sequence>MYSDRVAAATGRKRSIKERLGSGGDISVGYGGQSTLKRQRQSDEKWKHDLYDDEEEGEVPRISNGQSGMQDLRMKLQRNSHRKSPSGNESQSGLRDLREKLSGTTQSRPTNTDAAQRIVSVVKGSSASKSVPASKQLTQSVPVPSKIIQKQPPPAEERSVGSLLQSLGLGKYLITFQAEEVDMAALRHMSDDDLKALGIPMGPRKKILLALESQSKR</sequence>
<dbReference type="Gene3D" id="1.10.150.50">
    <property type="entry name" value="Transcription Factor, Ets-1"/>
    <property type="match status" value="1"/>
</dbReference>
<protein>
    <recommendedName>
        <fullName evidence="3">SAM domain-containing protein</fullName>
    </recommendedName>
</protein>
<dbReference type="AlphaFoldDB" id="A0A0D6R2R3"/>
<dbReference type="SUPFAM" id="SSF47769">
    <property type="entry name" value="SAM/Pointed domain"/>
    <property type="match status" value="1"/>
</dbReference>
<evidence type="ECO:0000313" key="4">
    <source>
        <dbReference type="EMBL" id="JAG96991.1"/>
    </source>
</evidence>
<dbReference type="PANTHER" id="PTHR10627">
    <property type="entry name" value="SCP160"/>
    <property type="match status" value="1"/>
</dbReference>
<feature type="domain" description="SAM" evidence="3">
    <location>
        <begin position="155"/>
        <end position="209"/>
    </location>
</feature>
<accession>A0A0D6R2R3</accession>
<dbReference type="CDD" id="cd09487">
    <property type="entry name" value="SAM_superfamily"/>
    <property type="match status" value="1"/>
</dbReference>
<organism evidence="4">
    <name type="scientific">Araucaria cunninghamii</name>
    <name type="common">Hoop pine</name>
    <name type="synonym">Moreton Bay pine</name>
    <dbReference type="NCBI Taxonomy" id="56994"/>
    <lineage>
        <taxon>Eukaryota</taxon>
        <taxon>Viridiplantae</taxon>
        <taxon>Streptophyta</taxon>
        <taxon>Embryophyta</taxon>
        <taxon>Tracheophyta</taxon>
        <taxon>Spermatophyta</taxon>
        <taxon>Pinopsida</taxon>
        <taxon>Pinidae</taxon>
        <taxon>Conifers II</taxon>
        <taxon>Araucariales</taxon>
        <taxon>Araucariaceae</taxon>
        <taxon>Araucaria</taxon>
    </lineage>
</organism>
<reference evidence="4" key="1">
    <citation type="submission" date="2015-03" db="EMBL/GenBank/DDBJ databases">
        <title>A transcriptome of Araucaria cunninghamii, an australian fine timber species.</title>
        <authorList>
            <person name="Jing Yi C.J.Y."/>
            <person name="Yin San L.Y.S."/>
            <person name="Abdul Karim S.S."/>
            <person name="Wan Azmi N.N."/>
            <person name="Hercus R.R."/>
            <person name="Croft L.L."/>
        </authorList>
    </citation>
    <scope>NUCLEOTIDE SEQUENCE</scope>
    <source>
        <strain evidence="4">MI0301</strain>
        <tissue evidence="4">Leaf</tissue>
    </source>
</reference>
<name>A0A0D6R2R3_ARACU</name>